<proteinExistence type="inferred from homology"/>
<keyword evidence="5 8" id="KW-0663">Pyridoxal phosphate</keyword>
<dbReference type="OrthoDB" id="9780685at2"/>
<evidence type="ECO:0000256" key="8">
    <source>
        <dbReference type="PIRSR" id="PIRSR001434-2"/>
    </source>
</evidence>
<dbReference type="GO" id="GO:0047804">
    <property type="term" value="F:cysteine-S-conjugate beta-lyase activity"/>
    <property type="evidence" value="ECO:0007669"/>
    <property type="project" value="UniProtKB-EC"/>
</dbReference>
<dbReference type="GO" id="GO:0009086">
    <property type="term" value="P:methionine biosynthetic process"/>
    <property type="evidence" value="ECO:0007669"/>
    <property type="project" value="UniProtKB-KW"/>
</dbReference>
<dbReference type="InterPro" id="IPR000277">
    <property type="entry name" value="Cys/Met-Metab_PyrdxlP-dep_enz"/>
</dbReference>
<feature type="modified residue" description="N6-(pyridoxal phosphate)lysine" evidence="8">
    <location>
        <position position="200"/>
    </location>
</feature>
<evidence type="ECO:0000256" key="5">
    <source>
        <dbReference type="ARBA" id="ARBA00022898"/>
    </source>
</evidence>
<dbReference type="PROSITE" id="PS00868">
    <property type="entry name" value="CYS_MET_METAB_PP"/>
    <property type="match status" value="1"/>
</dbReference>
<dbReference type="AlphaFoldDB" id="A0A0R2DMD9"/>
<evidence type="ECO:0000256" key="2">
    <source>
        <dbReference type="ARBA" id="ARBA00009077"/>
    </source>
</evidence>
<sequence>MSQAEFSDWTKVVKSTAKPDSHTGAVNPPIYLSSTFEQPGLDEFGQWDYARSGNPTRDVLEESIAELENGDRGFAFATGMAAISTALLTLKQGDHVIVTKNVYGGTFRLVTEVLVNYGISHTFVDLSDEKALKDAFQENTKVVYLETPANPTLQVTDIQKVSKIAHERGALVFADNTFMTPILQKPLELGADLIVHSATKFLAGHSDILAGLVVTKTKALSDQVYFLQNAMGATLGVADSFLLLRGIKTLGVRMQTSSRNALEFVKWLTEQPVVTKVNYPGLETSDSYYLQISQAKAGGAVLSFDIGTEENVKKLIEEIKIPVFSVSLGATESIISYPPKMSHAELNREERLERGITDGLLRLSIGLEDIDDLKQDFAQAFEKLK</sequence>
<dbReference type="Gene3D" id="3.90.1150.10">
    <property type="entry name" value="Aspartate Aminotransferase, domain 1"/>
    <property type="match status" value="1"/>
</dbReference>
<evidence type="ECO:0000256" key="6">
    <source>
        <dbReference type="ARBA" id="ARBA00023167"/>
    </source>
</evidence>
<evidence type="ECO:0000256" key="9">
    <source>
        <dbReference type="RuleBase" id="RU362118"/>
    </source>
</evidence>
<dbReference type="FunFam" id="3.90.1150.10:FF:000033">
    <property type="entry name" value="Cystathionine gamma-synthase"/>
    <property type="match status" value="1"/>
</dbReference>
<dbReference type="PIRSF" id="PIRSF001434">
    <property type="entry name" value="CGS"/>
    <property type="match status" value="1"/>
</dbReference>
<comment type="similarity">
    <text evidence="2 9">Belongs to the trans-sulfuration enzymes family.</text>
</comment>
<evidence type="ECO:0000256" key="1">
    <source>
        <dbReference type="ARBA" id="ARBA00001933"/>
    </source>
</evidence>
<name>A0A0R2DMD9_9LACO</name>
<dbReference type="PATRIC" id="fig|1423744.4.peg.1228"/>
<dbReference type="SUPFAM" id="SSF53383">
    <property type="entry name" value="PLP-dependent transferases"/>
    <property type="match status" value="1"/>
</dbReference>
<evidence type="ECO:0000313" key="11">
    <source>
        <dbReference type="Proteomes" id="UP000051378"/>
    </source>
</evidence>
<dbReference type="Proteomes" id="UP000051378">
    <property type="component" value="Unassembled WGS sequence"/>
</dbReference>
<dbReference type="InterPro" id="IPR054542">
    <property type="entry name" value="Cys_met_metab_PP"/>
</dbReference>
<organism evidence="10 11">
    <name type="scientific">Holzapfeliella floricola DSM 23037 = JCM 16512</name>
    <dbReference type="NCBI Taxonomy" id="1423744"/>
    <lineage>
        <taxon>Bacteria</taxon>
        <taxon>Bacillati</taxon>
        <taxon>Bacillota</taxon>
        <taxon>Bacilli</taxon>
        <taxon>Lactobacillales</taxon>
        <taxon>Lactobacillaceae</taxon>
        <taxon>Holzapfeliella</taxon>
    </lineage>
</organism>
<keyword evidence="11" id="KW-1185">Reference proteome</keyword>
<evidence type="ECO:0000256" key="3">
    <source>
        <dbReference type="ARBA" id="ARBA00012224"/>
    </source>
</evidence>
<dbReference type="Gene3D" id="3.40.640.10">
    <property type="entry name" value="Type I PLP-dependent aspartate aminotransferase-like (Major domain)"/>
    <property type="match status" value="1"/>
</dbReference>
<dbReference type="Pfam" id="PF01053">
    <property type="entry name" value="Cys_Met_Meta_PP"/>
    <property type="match status" value="1"/>
</dbReference>
<dbReference type="RefSeq" id="WP_056974149.1">
    <property type="nucleotide sequence ID" value="NZ_AYZL01000006.1"/>
</dbReference>
<dbReference type="GO" id="GO:0030170">
    <property type="term" value="F:pyridoxal phosphate binding"/>
    <property type="evidence" value="ECO:0007669"/>
    <property type="project" value="InterPro"/>
</dbReference>
<dbReference type="InterPro" id="IPR015421">
    <property type="entry name" value="PyrdxlP-dep_Trfase_major"/>
</dbReference>
<dbReference type="PANTHER" id="PTHR11808">
    <property type="entry name" value="TRANS-SULFURATION ENZYME FAMILY MEMBER"/>
    <property type="match status" value="1"/>
</dbReference>
<evidence type="ECO:0000256" key="7">
    <source>
        <dbReference type="ARBA" id="ARBA00023239"/>
    </source>
</evidence>
<dbReference type="EMBL" id="AYZL01000006">
    <property type="protein sequence ID" value="KRN04838.1"/>
    <property type="molecule type" value="Genomic_DNA"/>
</dbReference>
<evidence type="ECO:0000256" key="4">
    <source>
        <dbReference type="ARBA" id="ARBA00022605"/>
    </source>
</evidence>
<keyword evidence="7 10" id="KW-0456">Lyase</keyword>
<gene>
    <name evidence="10" type="ORF">FC86_GL001197</name>
</gene>
<comment type="caution">
    <text evidence="10">The sequence shown here is derived from an EMBL/GenBank/DDBJ whole genome shotgun (WGS) entry which is preliminary data.</text>
</comment>
<dbReference type="InterPro" id="IPR015424">
    <property type="entry name" value="PyrdxlP-dep_Trfase"/>
</dbReference>
<reference evidence="10 11" key="1">
    <citation type="journal article" date="2015" name="Genome Announc.">
        <title>Expanding the biotechnology potential of lactobacilli through comparative genomics of 213 strains and associated genera.</title>
        <authorList>
            <person name="Sun Z."/>
            <person name="Harris H.M."/>
            <person name="McCann A."/>
            <person name="Guo C."/>
            <person name="Argimon S."/>
            <person name="Zhang W."/>
            <person name="Yang X."/>
            <person name="Jeffery I.B."/>
            <person name="Cooney J.C."/>
            <person name="Kagawa T.F."/>
            <person name="Liu W."/>
            <person name="Song Y."/>
            <person name="Salvetti E."/>
            <person name="Wrobel A."/>
            <person name="Rasinkangas P."/>
            <person name="Parkhill J."/>
            <person name="Rea M.C."/>
            <person name="O'Sullivan O."/>
            <person name="Ritari J."/>
            <person name="Douillard F.P."/>
            <person name="Paul Ross R."/>
            <person name="Yang R."/>
            <person name="Briner A.E."/>
            <person name="Felis G.E."/>
            <person name="de Vos W.M."/>
            <person name="Barrangou R."/>
            <person name="Klaenhammer T.R."/>
            <person name="Caufield P.W."/>
            <person name="Cui Y."/>
            <person name="Zhang H."/>
            <person name="O'Toole P.W."/>
        </authorList>
    </citation>
    <scope>NUCLEOTIDE SEQUENCE [LARGE SCALE GENOMIC DNA]</scope>
    <source>
        <strain evidence="10 11">DSM 23037</strain>
    </source>
</reference>
<evidence type="ECO:0000313" key="10">
    <source>
        <dbReference type="EMBL" id="KRN04838.1"/>
    </source>
</evidence>
<dbReference type="CDD" id="cd00614">
    <property type="entry name" value="CGS_like"/>
    <property type="match status" value="1"/>
</dbReference>
<dbReference type="STRING" id="1423744.FC86_GL001197"/>
<dbReference type="FunFam" id="3.40.640.10:FF:000009">
    <property type="entry name" value="Cystathionine gamma-synthase homolog"/>
    <property type="match status" value="1"/>
</dbReference>
<accession>A0A0R2DMD9</accession>
<dbReference type="GO" id="GO:0019346">
    <property type="term" value="P:transsulfuration"/>
    <property type="evidence" value="ECO:0007669"/>
    <property type="project" value="InterPro"/>
</dbReference>
<dbReference type="EC" id="4.4.1.13" evidence="3"/>
<protein>
    <recommendedName>
        <fullName evidence="3">cysteine-S-conjugate beta-lyase</fullName>
        <ecNumber evidence="3">4.4.1.13</ecNumber>
    </recommendedName>
</protein>
<dbReference type="InterPro" id="IPR015422">
    <property type="entry name" value="PyrdxlP-dep_Trfase_small"/>
</dbReference>
<dbReference type="PANTHER" id="PTHR11808:SF50">
    <property type="entry name" value="CYSTATHIONINE BETA-LYASE"/>
    <property type="match status" value="1"/>
</dbReference>
<keyword evidence="4" id="KW-0028">Amino-acid biosynthesis</keyword>
<keyword evidence="6" id="KW-0486">Methionine biosynthesis</keyword>
<dbReference type="GO" id="GO:0005737">
    <property type="term" value="C:cytoplasm"/>
    <property type="evidence" value="ECO:0007669"/>
    <property type="project" value="TreeGrafter"/>
</dbReference>
<comment type="cofactor">
    <cofactor evidence="1 9">
        <name>pyridoxal 5'-phosphate</name>
        <dbReference type="ChEBI" id="CHEBI:597326"/>
    </cofactor>
</comment>